<sequence length="91" mass="10342">MTDEHQTSDNLDQQLRRLQSDREAAEQNELAVAREAVRLAIASNCGYERPELEALHLGWQALNREAVAVAEEADEAWDAWAVRQKERTEPA</sequence>
<name>A0ABN2P3R3_9ACTN</name>
<dbReference type="RefSeq" id="WP_344004784.1">
    <property type="nucleotide sequence ID" value="NZ_BAAAMY010000002.1"/>
</dbReference>
<evidence type="ECO:0000313" key="2">
    <source>
        <dbReference type="EMBL" id="GAA1911278.1"/>
    </source>
</evidence>
<reference evidence="2 3" key="1">
    <citation type="journal article" date="2019" name="Int. J. Syst. Evol. Microbiol.">
        <title>The Global Catalogue of Microorganisms (GCM) 10K type strain sequencing project: providing services to taxonomists for standard genome sequencing and annotation.</title>
        <authorList>
            <consortium name="The Broad Institute Genomics Platform"/>
            <consortium name="The Broad Institute Genome Sequencing Center for Infectious Disease"/>
            <person name="Wu L."/>
            <person name="Ma J."/>
        </authorList>
    </citation>
    <scope>NUCLEOTIDE SEQUENCE [LARGE SCALE GENOMIC DNA]</scope>
    <source>
        <strain evidence="2 3">JCM 14046</strain>
    </source>
</reference>
<organism evidence="2 3">
    <name type="scientific">Nocardioides lentus</name>
    <dbReference type="NCBI Taxonomy" id="338077"/>
    <lineage>
        <taxon>Bacteria</taxon>
        <taxon>Bacillati</taxon>
        <taxon>Actinomycetota</taxon>
        <taxon>Actinomycetes</taxon>
        <taxon>Propionibacteriales</taxon>
        <taxon>Nocardioidaceae</taxon>
        <taxon>Nocardioides</taxon>
    </lineage>
</organism>
<dbReference type="Proteomes" id="UP001501612">
    <property type="component" value="Unassembled WGS sequence"/>
</dbReference>
<accession>A0ABN2P3R3</accession>
<evidence type="ECO:0000256" key="1">
    <source>
        <dbReference type="SAM" id="MobiDB-lite"/>
    </source>
</evidence>
<feature type="compositionally biased region" description="Basic and acidic residues" evidence="1">
    <location>
        <begin position="14"/>
        <end position="25"/>
    </location>
</feature>
<proteinExistence type="predicted"/>
<dbReference type="EMBL" id="BAAAMY010000002">
    <property type="protein sequence ID" value="GAA1911278.1"/>
    <property type="molecule type" value="Genomic_DNA"/>
</dbReference>
<gene>
    <name evidence="2" type="ORF">GCM10009737_10870</name>
</gene>
<keyword evidence="3" id="KW-1185">Reference proteome</keyword>
<comment type="caution">
    <text evidence="2">The sequence shown here is derived from an EMBL/GenBank/DDBJ whole genome shotgun (WGS) entry which is preliminary data.</text>
</comment>
<evidence type="ECO:0000313" key="3">
    <source>
        <dbReference type="Proteomes" id="UP001501612"/>
    </source>
</evidence>
<feature type="region of interest" description="Disordered" evidence="1">
    <location>
        <begin position="1"/>
        <end position="27"/>
    </location>
</feature>
<protein>
    <submittedName>
        <fullName evidence="2">Uncharacterized protein</fullName>
    </submittedName>
</protein>